<evidence type="ECO:0000256" key="3">
    <source>
        <dbReference type="ARBA" id="ARBA00022692"/>
    </source>
</evidence>
<feature type="transmembrane region" description="Helical" evidence="6">
    <location>
        <begin position="188"/>
        <end position="206"/>
    </location>
</feature>
<gene>
    <name evidence="7" type="ORF">GCM10010873_07950</name>
</gene>
<dbReference type="Proteomes" id="UP001157355">
    <property type="component" value="Unassembled WGS sequence"/>
</dbReference>
<comment type="caution">
    <text evidence="7">The sequence shown here is derived from an EMBL/GenBank/DDBJ whole genome shotgun (WGS) entry which is preliminary data.</text>
</comment>
<feature type="transmembrane region" description="Helical" evidence="6">
    <location>
        <begin position="149"/>
        <end position="176"/>
    </location>
</feature>
<dbReference type="PIRSF" id="PIRSF006324">
    <property type="entry name" value="LeuE"/>
    <property type="match status" value="1"/>
</dbReference>
<evidence type="ECO:0000256" key="1">
    <source>
        <dbReference type="ARBA" id="ARBA00004651"/>
    </source>
</evidence>
<sequence length="207" mass="21527">MWQIITDIGPGNLATFIAGGLLVNLTPGQDVFFATASGLKGGPRAGVMAGLGVGIGALWHVALSAFGLSALIAANPMALHAIKYAGAAYLLYIAWKSWRDTGEVTGRNGQNSGWSALRKGALTNMLNPKPILFMLAFLPQFVNSDGGPVWMQILLLGTIFGITGTLITVGYGYLAGRAGHAIAARMGMLNKVAAVLFAALAARLITE</sequence>
<keyword evidence="4 6" id="KW-1133">Transmembrane helix</keyword>
<protein>
    <submittedName>
        <fullName evidence="7">Threonine transporter RhtB</fullName>
    </submittedName>
</protein>
<feature type="transmembrane region" description="Helical" evidence="6">
    <location>
        <begin position="47"/>
        <end position="74"/>
    </location>
</feature>
<dbReference type="EMBL" id="BSPP01000004">
    <property type="protein sequence ID" value="GLS85821.1"/>
    <property type="molecule type" value="Genomic_DNA"/>
</dbReference>
<evidence type="ECO:0000256" key="6">
    <source>
        <dbReference type="SAM" id="Phobius"/>
    </source>
</evidence>
<keyword evidence="8" id="KW-1185">Reference proteome</keyword>
<evidence type="ECO:0000313" key="8">
    <source>
        <dbReference type="Proteomes" id="UP001157355"/>
    </source>
</evidence>
<dbReference type="InterPro" id="IPR001123">
    <property type="entry name" value="LeuE-type"/>
</dbReference>
<evidence type="ECO:0000256" key="5">
    <source>
        <dbReference type="ARBA" id="ARBA00023136"/>
    </source>
</evidence>
<organism evidence="7 8">
    <name type="scientific">Cypionkella aquatica</name>
    <dbReference type="NCBI Taxonomy" id="1756042"/>
    <lineage>
        <taxon>Bacteria</taxon>
        <taxon>Pseudomonadati</taxon>
        <taxon>Pseudomonadota</taxon>
        <taxon>Alphaproteobacteria</taxon>
        <taxon>Rhodobacterales</taxon>
        <taxon>Paracoccaceae</taxon>
        <taxon>Cypionkella</taxon>
    </lineage>
</organism>
<proteinExistence type="predicted"/>
<keyword evidence="2" id="KW-1003">Cell membrane</keyword>
<dbReference type="Pfam" id="PF01810">
    <property type="entry name" value="LysE"/>
    <property type="match status" value="1"/>
</dbReference>
<dbReference type="AlphaFoldDB" id="A0AA37X274"/>
<name>A0AA37X274_9RHOB</name>
<evidence type="ECO:0000256" key="2">
    <source>
        <dbReference type="ARBA" id="ARBA00022475"/>
    </source>
</evidence>
<keyword evidence="5 6" id="KW-0472">Membrane</keyword>
<comment type="subcellular location">
    <subcellularLocation>
        <location evidence="1">Cell membrane</location>
        <topology evidence="1">Multi-pass membrane protein</topology>
    </subcellularLocation>
</comment>
<dbReference type="RefSeq" id="WP_284324041.1">
    <property type="nucleotide sequence ID" value="NZ_BSPP01000004.1"/>
</dbReference>
<reference evidence="7 8" key="1">
    <citation type="journal article" date="2014" name="Int. J. Syst. Evol. Microbiol.">
        <title>Complete genome sequence of Corynebacterium casei LMG S-19264T (=DSM 44701T), isolated from a smear-ripened cheese.</title>
        <authorList>
            <consortium name="US DOE Joint Genome Institute (JGI-PGF)"/>
            <person name="Walter F."/>
            <person name="Albersmeier A."/>
            <person name="Kalinowski J."/>
            <person name="Ruckert C."/>
        </authorList>
    </citation>
    <scope>NUCLEOTIDE SEQUENCE [LARGE SCALE GENOMIC DNA]</scope>
    <source>
        <strain evidence="7 8">NBRC 111766</strain>
    </source>
</reference>
<keyword evidence="3 6" id="KW-0812">Transmembrane</keyword>
<accession>A0AA37X274</accession>
<dbReference type="GO" id="GO:0015171">
    <property type="term" value="F:amino acid transmembrane transporter activity"/>
    <property type="evidence" value="ECO:0007669"/>
    <property type="project" value="TreeGrafter"/>
</dbReference>
<dbReference type="GO" id="GO:0005886">
    <property type="term" value="C:plasma membrane"/>
    <property type="evidence" value="ECO:0007669"/>
    <property type="project" value="UniProtKB-SubCell"/>
</dbReference>
<feature type="transmembrane region" description="Helical" evidence="6">
    <location>
        <begin position="81"/>
        <end position="98"/>
    </location>
</feature>
<dbReference type="PANTHER" id="PTHR30086:SF20">
    <property type="entry name" value="ARGININE EXPORTER PROTEIN ARGO-RELATED"/>
    <property type="match status" value="1"/>
</dbReference>
<evidence type="ECO:0000313" key="7">
    <source>
        <dbReference type="EMBL" id="GLS85821.1"/>
    </source>
</evidence>
<evidence type="ECO:0000256" key="4">
    <source>
        <dbReference type="ARBA" id="ARBA00022989"/>
    </source>
</evidence>
<dbReference type="PANTHER" id="PTHR30086">
    <property type="entry name" value="ARGININE EXPORTER PROTEIN ARGO"/>
    <property type="match status" value="1"/>
</dbReference>